<dbReference type="InterPro" id="IPR050570">
    <property type="entry name" value="Cell_wall_metabolism_enzyme"/>
</dbReference>
<name>A0A1F6C4F7_9BACT</name>
<dbReference type="SMART" id="SM00257">
    <property type="entry name" value="LysM"/>
    <property type="match status" value="2"/>
</dbReference>
<dbReference type="Proteomes" id="UP000178249">
    <property type="component" value="Unassembled WGS sequence"/>
</dbReference>
<comment type="caution">
    <text evidence="2">The sequence shown here is derived from an EMBL/GenBank/DDBJ whole genome shotgun (WGS) entry which is preliminary data.</text>
</comment>
<feature type="domain" description="LysM" evidence="1">
    <location>
        <begin position="81"/>
        <end position="125"/>
    </location>
</feature>
<dbReference type="Pfam" id="PF01551">
    <property type="entry name" value="Peptidase_M23"/>
    <property type="match status" value="1"/>
</dbReference>
<gene>
    <name evidence="2" type="ORF">A2841_02075</name>
</gene>
<reference evidence="2 3" key="1">
    <citation type="journal article" date="2016" name="Nat. Commun.">
        <title>Thousands of microbial genomes shed light on interconnected biogeochemical processes in an aquifer system.</title>
        <authorList>
            <person name="Anantharaman K."/>
            <person name="Brown C.T."/>
            <person name="Hug L.A."/>
            <person name="Sharon I."/>
            <person name="Castelle C.J."/>
            <person name="Probst A.J."/>
            <person name="Thomas B.C."/>
            <person name="Singh A."/>
            <person name="Wilkins M.J."/>
            <person name="Karaoz U."/>
            <person name="Brodie E.L."/>
            <person name="Williams K.H."/>
            <person name="Hubbard S.S."/>
            <person name="Banfield J.F."/>
        </authorList>
    </citation>
    <scope>NUCLEOTIDE SEQUENCE [LARGE SCALE GENOMIC DNA]</scope>
</reference>
<sequence>MQAFSFFQTAKDALGSVADAASYFSIPSSKTPVLQAAVNLDPTGRGGGDITIVGEVALLPEAGPEGTTADIIQKPTSDQISLYVVRDGDSLSQISKMFGVSVNTIMWGNDIKRATDIHPGDTLLILPVTGVKYTVAKGDTLAKIAKRFKGDAEDISRFNNLSDPLAVGTELIIPNGEIAAAPAVSSGATAPSRPLPPAGTPQQVGYYLRPVLTGIHTQGIHGYNGIDIGAAPGTPILASAEGDVIVAKNSGWNGGYANYAVIKHDNGSQTLYAHATKIIVSVGQHVVQGQVIGYVGATGNATGPHLHFEIRNGIRNPF</sequence>
<dbReference type="CDD" id="cd00118">
    <property type="entry name" value="LysM"/>
    <property type="match status" value="2"/>
</dbReference>
<dbReference type="CDD" id="cd12797">
    <property type="entry name" value="M23_peptidase"/>
    <property type="match status" value="1"/>
</dbReference>
<dbReference type="PANTHER" id="PTHR21666:SF270">
    <property type="entry name" value="MUREIN HYDROLASE ACTIVATOR ENVC"/>
    <property type="match status" value="1"/>
</dbReference>
<dbReference type="InterPro" id="IPR018392">
    <property type="entry name" value="LysM"/>
</dbReference>
<dbReference type="Pfam" id="PF01476">
    <property type="entry name" value="LysM"/>
    <property type="match status" value="2"/>
</dbReference>
<accession>A0A1F6C4F7</accession>
<dbReference type="SUPFAM" id="SSF51261">
    <property type="entry name" value="Duplicated hybrid motif"/>
    <property type="match status" value="1"/>
</dbReference>
<evidence type="ECO:0000313" key="3">
    <source>
        <dbReference type="Proteomes" id="UP000178249"/>
    </source>
</evidence>
<evidence type="ECO:0000313" key="2">
    <source>
        <dbReference type="EMBL" id="OGG44074.1"/>
    </source>
</evidence>
<dbReference type="PANTHER" id="PTHR21666">
    <property type="entry name" value="PEPTIDASE-RELATED"/>
    <property type="match status" value="1"/>
</dbReference>
<evidence type="ECO:0000259" key="1">
    <source>
        <dbReference type="PROSITE" id="PS51782"/>
    </source>
</evidence>
<organism evidence="2 3">
    <name type="scientific">Candidatus Kaiserbacteria bacterium RIFCSPHIGHO2_01_FULL_48_10</name>
    <dbReference type="NCBI Taxonomy" id="1798476"/>
    <lineage>
        <taxon>Bacteria</taxon>
        <taxon>Candidatus Kaiseribacteriota</taxon>
    </lineage>
</organism>
<dbReference type="PROSITE" id="PS51782">
    <property type="entry name" value="LYSM"/>
    <property type="match status" value="2"/>
</dbReference>
<dbReference type="EMBL" id="MFKP01000023">
    <property type="protein sequence ID" value="OGG44074.1"/>
    <property type="molecule type" value="Genomic_DNA"/>
</dbReference>
<proteinExistence type="predicted"/>
<dbReference type="Gene3D" id="3.10.350.10">
    <property type="entry name" value="LysM domain"/>
    <property type="match status" value="2"/>
</dbReference>
<dbReference type="InterPro" id="IPR016047">
    <property type="entry name" value="M23ase_b-sheet_dom"/>
</dbReference>
<protein>
    <recommendedName>
        <fullName evidence="1">LysM domain-containing protein</fullName>
    </recommendedName>
</protein>
<feature type="domain" description="LysM" evidence="1">
    <location>
        <begin position="131"/>
        <end position="180"/>
    </location>
</feature>
<dbReference type="InterPro" id="IPR036779">
    <property type="entry name" value="LysM_dom_sf"/>
</dbReference>
<dbReference type="AlphaFoldDB" id="A0A1F6C4F7"/>
<dbReference type="SUPFAM" id="SSF54106">
    <property type="entry name" value="LysM domain"/>
    <property type="match status" value="1"/>
</dbReference>
<dbReference type="Gene3D" id="2.70.70.10">
    <property type="entry name" value="Glucose Permease (Domain IIA)"/>
    <property type="match status" value="1"/>
</dbReference>
<dbReference type="GO" id="GO:0004222">
    <property type="term" value="F:metalloendopeptidase activity"/>
    <property type="evidence" value="ECO:0007669"/>
    <property type="project" value="TreeGrafter"/>
</dbReference>
<dbReference type="InterPro" id="IPR011055">
    <property type="entry name" value="Dup_hybrid_motif"/>
</dbReference>